<keyword evidence="3" id="KW-1185">Reference proteome</keyword>
<dbReference type="AlphaFoldDB" id="A0A1H4L439"/>
<evidence type="ECO:0000313" key="3">
    <source>
        <dbReference type="Proteomes" id="UP000199183"/>
    </source>
</evidence>
<gene>
    <name evidence="2" type="ORF">SAMN04489806_1418</name>
</gene>
<dbReference type="SUPFAM" id="SSF54593">
    <property type="entry name" value="Glyoxalase/Bleomycin resistance protein/Dihydroxybiphenyl dioxygenase"/>
    <property type="match status" value="1"/>
</dbReference>
<reference evidence="2 3" key="1">
    <citation type="submission" date="2016-10" db="EMBL/GenBank/DDBJ databases">
        <authorList>
            <person name="de Groot N.N."/>
        </authorList>
    </citation>
    <scope>NUCLEOTIDE SEQUENCE [LARGE SCALE GENOMIC DNA]</scope>
    <source>
        <strain evidence="2 3">DSM 21799</strain>
    </source>
</reference>
<dbReference type="RefSeq" id="WP_091181900.1">
    <property type="nucleotide sequence ID" value="NZ_FNRY01000001.1"/>
</dbReference>
<protein>
    <submittedName>
        <fullName evidence="2">Glyoxylase I family protein</fullName>
    </submittedName>
</protein>
<dbReference type="PANTHER" id="PTHR21366">
    <property type="entry name" value="GLYOXALASE FAMILY PROTEIN"/>
    <property type="match status" value="1"/>
</dbReference>
<dbReference type="Pfam" id="PF00903">
    <property type="entry name" value="Glyoxalase"/>
    <property type="match status" value="1"/>
</dbReference>
<proteinExistence type="predicted"/>
<dbReference type="Gene3D" id="3.10.180.10">
    <property type="entry name" value="2,3-Dihydroxybiphenyl 1,2-Dioxygenase, domain 1"/>
    <property type="match status" value="1"/>
</dbReference>
<dbReference type="EMBL" id="FNRY01000001">
    <property type="protein sequence ID" value="SEB65530.1"/>
    <property type="molecule type" value="Genomic_DNA"/>
</dbReference>
<evidence type="ECO:0000259" key="1">
    <source>
        <dbReference type="PROSITE" id="PS51819"/>
    </source>
</evidence>
<sequence length="129" mass="14443">MTPKLRSIHHVTLTVSDVDASLAWFRDVLGFEELAHVEQNGLDKAIMTRDGLTVSFVSHGDKAIVGDFTERRVGLDHLSFGVAEDELESWQEHLRERGVTQSPIVKGLRGRVLSFRGPDDIALEFYTVP</sequence>
<feature type="domain" description="VOC" evidence="1">
    <location>
        <begin position="7"/>
        <end position="128"/>
    </location>
</feature>
<accession>A0A1H4L439</accession>
<organism evidence="2 3">
    <name type="scientific">Paramicrobacterium humi</name>
    <dbReference type="NCBI Taxonomy" id="640635"/>
    <lineage>
        <taxon>Bacteria</taxon>
        <taxon>Bacillati</taxon>
        <taxon>Actinomycetota</taxon>
        <taxon>Actinomycetes</taxon>
        <taxon>Micrococcales</taxon>
        <taxon>Microbacteriaceae</taxon>
        <taxon>Paramicrobacterium</taxon>
    </lineage>
</organism>
<dbReference type="OrthoDB" id="317332at2"/>
<dbReference type="STRING" id="640635.SAMN04489806_1418"/>
<dbReference type="PANTHER" id="PTHR21366:SF14">
    <property type="entry name" value="GLYOXALASE DOMAIN-CONTAINING PROTEIN 5"/>
    <property type="match status" value="1"/>
</dbReference>
<dbReference type="InterPro" id="IPR004360">
    <property type="entry name" value="Glyas_Fos-R_dOase_dom"/>
</dbReference>
<dbReference type="InterPro" id="IPR037523">
    <property type="entry name" value="VOC_core"/>
</dbReference>
<dbReference type="PROSITE" id="PS51819">
    <property type="entry name" value="VOC"/>
    <property type="match status" value="1"/>
</dbReference>
<dbReference type="InterPro" id="IPR050383">
    <property type="entry name" value="GlyoxalaseI/FosfomycinResist"/>
</dbReference>
<dbReference type="InterPro" id="IPR029068">
    <property type="entry name" value="Glyas_Bleomycin-R_OHBP_Dase"/>
</dbReference>
<evidence type="ECO:0000313" key="2">
    <source>
        <dbReference type="EMBL" id="SEB65530.1"/>
    </source>
</evidence>
<dbReference type="CDD" id="cd06587">
    <property type="entry name" value="VOC"/>
    <property type="match status" value="1"/>
</dbReference>
<name>A0A1H4L439_9MICO</name>
<dbReference type="Proteomes" id="UP000199183">
    <property type="component" value="Unassembled WGS sequence"/>
</dbReference>